<dbReference type="RefSeq" id="WP_377349290.1">
    <property type="nucleotide sequence ID" value="NZ_JBHLTP010000011.1"/>
</dbReference>
<comment type="caution">
    <text evidence="1">The sequence shown here is derived from an EMBL/GenBank/DDBJ whole genome shotgun (WGS) entry which is preliminary data.</text>
</comment>
<dbReference type="Proteomes" id="UP001589836">
    <property type="component" value="Unassembled WGS sequence"/>
</dbReference>
<sequence length="134" mass="14853">MNKRISRVNQVQVISVNNSSIFEIGDGTEADLNAKVLAVQKEGATFGDEDFPFSDFPIYEAEFPRLKTQPVITQEHIPCCPYINVNSVDIFGLASSSLFQIGNLNTIEGDARVKNFRILQEDEGAEGNDNELRA</sequence>
<organism evidence="1 2">
    <name type="scientific">Pontibacillus salicampi</name>
    <dbReference type="NCBI Taxonomy" id="1449801"/>
    <lineage>
        <taxon>Bacteria</taxon>
        <taxon>Bacillati</taxon>
        <taxon>Bacillota</taxon>
        <taxon>Bacilli</taxon>
        <taxon>Bacillales</taxon>
        <taxon>Bacillaceae</taxon>
        <taxon>Pontibacillus</taxon>
    </lineage>
</organism>
<dbReference type="InterPro" id="IPR024496">
    <property type="entry name" value="Spore_germ_GerPE"/>
</dbReference>
<accession>A0ABV6LR12</accession>
<gene>
    <name evidence="1" type="ORF">ACFFGV_14830</name>
</gene>
<reference evidence="1 2" key="1">
    <citation type="submission" date="2024-09" db="EMBL/GenBank/DDBJ databases">
        <authorList>
            <person name="Sun Q."/>
            <person name="Mori K."/>
        </authorList>
    </citation>
    <scope>NUCLEOTIDE SEQUENCE [LARGE SCALE GENOMIC DNA]</scope>
    <source>
        <strain evidence="1 2">NCAIM B.02529</strain>
    </source>
</reference>
<proteinExistence type="predicted"/>
<evidence type="ECO:0000313" key="2">
    <source>
        <dbReference type="Proteomes" id="UP001589836"/>
    </source>
</evidence>
<evidence type="ECO:0000313" key="1">
    <source>
        <dbReference type="EMBL" id="MFC0524851.1"/>
    </source>
</evidence>
<protein>
    <submittedName>
        <fullName evidence="1">Spore germination protein GerPE</fullName>
    </submittedName>
</protein>
<dbReference type="Pfam" id="PF10970">
    <property type="entry name" value="GerPE"/>
    <property type="match status" value="1"/>
</dbReference>
<keyword evidence="2" id="KW-1185">Reference proteome</keyword>
<name>A0ABV6LR12_9BACI</name>
<dbReference type="EMBL" id="JBHLTP010000011">
    <property type="protein sequence ID" value="MFC0524851.1"/>
    <property type="molecule type" value="Genomic_DNA"/>
</dbReference>